<name>A0A8F2PQF7_9ABAC</name>
<protein>
    <submittedName>
        <fullName evidence="2">Uncharacterized protein</fullName>
    </submittedName>
</protein>
<feature type="transmembrane region" description="Helical" evidence="1">
    <location>
        <begin position="72"/>
        <end position="93"/>
    </location>
</feature>
<gene>
    <name evidence="2" type="ORF">QF4000066</name>
</gene>
<sequence>MNMDCRRRCSNVSCSNAFATFFGREDDPVYACNRCYCVCDPFDCCDVARSRIVAVCRWRTLFYMPCSTTPPIMFILFIIKFSDYTLLIFFSFVQ</sequence>
<proteinExistence type="predicted"/>
<reference evidence="2" key="1">
    <citation type="submission" date="2021-06" db="EMBL/GenBank/DDBJ databases">
        <authorList>
            <person name="Xiao Q."/>
            <person name="Zhang X.X."/>
            <person name="Tang M.J."/>
        </authorList>
    </citation>
    <scope>NUCLEOTIDE SEQUENCE</scope>
    <source>
        <strain evidence="2">QF4</strain>
    </source>
</reference>
<accession>A0A8F2PQF7</accession>
<keyword evidence="1" id="KW-0472">Membrane</keyword>
<dbReference type="EMBL" id="MZ394738">
    <property type="protein sequence ID" value="QWV59652.1"/>
    <property type="molecule type" value="Genomic_DNA"/>
</dbReference>
<evidence type="ECO:0000313" key="2">
    <source>
        <dbReference type="EMBL" id="QWV59652.1"/>
    </source>
</evidence>
<organism evidence="2">
    <name type="scientific">Ectropis obliqua nucleopolyhedrovirus</name>
    <dbReference type="NCBI Taxonomy" id="59376"/>
    <lineage>
        <taxon>Viruses</taxon>
        <taxon>Viruses incertae sedis</taxon>
        <taxon>Naldaviricetes</taxon>
        <taxon>Lefavirales</taxon>
        <taxon>Baculoviridae</taxon>
        <taxon>Alphabaculovirus</taxon>
        <taxon>Alphabaculovirus ecobliquae</taxon>
    </lineage>
</organism>
<keyword evidence="1" id="KW-1133">Transmembrane helix</keyword>
<keyword evidence="1" id="KW-0812">Transmembrane</keyword>
<evidence type="ECO:0000256" key="1">
    <source>
        <dbReference type="SAM" id="Phobius"/>
    </source>
</evidence>